<name>A0A645IBG8_9ZZZZ</name>
<feature type="domain" description="Transposase DDE" evidence="1">
    <location>
        <begin position="11"/>
        <end position="136"/>
    </location>
</feature>
<sequence length="154" mass="17590">MPYCPETDIYTCPQGLPLLPVFEKRRKSRTGYVAVTQVYECQSCAGCPIKPKCTKAAGNRRLQVARTFLQHREEALRNITSPLGILLRMNRSIQVEGAFGVLKEDYGFRRFLLRGKKNVRTEYLLLCLGYNVNKLHAKLQGDRCSTLLHEKEIA</sequence>
<evidence type="ECO:0000313" key="2">
    <source>
        <dbReference type="EMBL" id="MPN48276.1"/>
    </source>
</evidence>
<dbReference type="AlphaFoldDB" id="A0A645IBG8"/>
<evidence type="ECO:0000259" key="1">
    <source>
        <dbReference type="Pfam" id="PF13751"/>
    </source>
</evidence>
<organism evidence="2">
    <name type="scientific">bioreactor metagenome</name>
    <dbReference type="NCBI Taxonomy" id="1076179"/>
    <lineage>
        <taxon>unclassified sequences</taxon>
        <taxon>metagenomes</taxon>
        <taxon>ecological metagenomes</taxon>
    </lineage>
</organism>
<accession>A0A645IBG8</accession>
<protein>
    <submittedName>
        <fullName evidence="2">IS1182 family transposase ISClbu1</fullName>
    </submittedName>
</protein>
<dbReference type="EMBL" id="VSSQ01110437">
    <property type="protein sequence ID" value="MPN48276.1"/>
    <property type="molecule type" value="Genomic_DNA"/>
</dbReference>
<reference evidence="2" key="1">
    <citation type="submission" date="2019-08" db="EMBL/GenBank/DDBJ databases">
        <authorList>
            <person name="Kucharzyk K."/>
            <person name="Murdoch R.W."/>
            <person name="Higgins S."/>
            <person name="Loffler F."/>
        </authorList>
    </citation>
    <scope>NUCLEOTIDE SEQUENCE</scope>
</reference>
<dbReference type="PANTHER" id="PTHR33408">
    <property type="entry name" value="TRANSPOSASE"/>
    <property type="match status" value="1"/>
</dbReference>
<dbReference type="Pfam" id="PF13751">
    <property type="entry name" value="DDE_Tnp_1_6"/>
    <property type="match status" value="1"/>
</dbReference>
<proteinExistence type="predicted"/>
<gene>
    <name evidence="2" type="ORF">SDC9_195882</name>
</gene>
<dbReference type="InterPro" id="IPR025668">
    <property type="entry name" value="Tnp_DDE_dom"/>
</dbReference>
<comment type="caution">
    <text evidence="2">The sequence shown here is derived from an EMBL/GenBank/DDBJ whole genome shotgun (WGS) entry which is preliminary data.</text>
</comment>
<dbReference type="PANTHER" id="PTHR33408:SF2">
    <property type="entry name" value="TRANSPOSASE DDE DOMAIN-CONTAINING PROTEIN"/>
    <property type="match status" value="1"/>
</dbReference>